<evidence type="ECO:0000313" key="3">
    <source>
        <dbReference type="EMBL" id="TXK66006.1"/>
    </source>
</evidence>
<proteinExistence type="predicted"/>
<feature type="region of interest" description="Disordered" evidence="1">
    <location>
        <begin position="128"/>
        <end position="147"/>
    </location>
</feature>
<dbReference type="InterPro" id="IPR012312">
    <property type="entry name" value="Hemerythrin-like"/>
</dbReference>
<protein>
    <submittedName>
        <fullName evidence="3">Hemerythrin domain-containing protein</fullName>
    </submittedName>
</protein>
<dbReference type="Proteomes" id="UP000321248">
    <property type="component" value="Unassembled WGS sequence"/>
</dbReference>
<evidence type="ECO:0000313" key="4">
    <source>
        <dbReference type="Proteomes" id="UP000321248"/>
    </source>
</evidence>
<organism evidence="3 4">
    <name type="scientific">Alkalisalibacterium limincola</name>
    <dbReference type="NCBI Taxonomy" id="2699169"/>
    <lineage>
        <taxon>Bacteria</taxon>
        <taxon>Pseudomonadati</taxon>
        <taxon>Pseudomonadota</taxon>
        <taxon>Gammaproteobacteria</taxon>
        <taxon>Lysobacterales</taxon>
        <taxon>Lysobacteraceae</taxon>
        <taxon>Alkalisalibacterium</taxon>
    </lineage>
</organism>
<evidence type="ECO:0000259" key="2">
    <source>
        <dbReference type="Pfam" id="PF01814"/>
    </source>
</evidence>
<dbReference type="OrthoDB" id="5523420at2"/>
<name>A0A5C8KYU4_9GAMM</name>
<dbReference type="Pfam" id="PF01814">
    <property type="entry name" value="Hemerythrin"/>
    <property type="match status" value="1"/>
</dbReference>
<dbReference type="Gene3D" id="1.20.120.520">
    <property type="entry name" value="nmb1532 protein domain like"/>
    <property type="match status" value="1"/>
</dbReference>
<evidence type="ECO:0000256" key="1">
    <source>
        <dbReference type="SAM" id="MobiDB-lite"/>
    </source>
</evidence>
<sequence>MDIFQALRADHEVQRDLLEKLVATQGASDERKALFSRLKTELEAHAAAEEREFYAPLMHEDLTQDKSRHGVAEHFQIDCLLKKLEQYEWDAPAWLQTARELKDKVEHHLEEEEHELFQMAGKVLSDAKKSGLAHSYQQEMERQRHAD</sequence>
<keyword evidence="4" id="KW-1185">Reference proteome</keyword>
<dbReference type="PANTHER" id="PTHR35585:SF1">
    <property type="entry name" value="HHE DOMAIN PROTEIN (AFU_ORTHOLOGUE AFUA_4G00730)"/>
    <property type="match status" value="1"/>
</dbReference>
<gene>
    <name evidence="3" type="ORF">FU658_02810</name>
</gene>
<feature type="domain" description="Hemerythrin-like" evidence="2">
    <location>
        <begin position="3"/>
        <end position="120"/>
    </location>
</feature>
<dbReference type="RefSeq" id="WP_147890679.1">
    <property type="nucleotide sequence ID" value="NZ_VRTS01000001.1"/>
</dbReference>
<dbReference type="AlphaFoldDB" id="A0A5C8KYU4"/>
<dbReference type="PANTHER" id="PTHR35585">
    <property type="entry name" value="HHE DOMAIN PROTEIN (AFU_ORTHOLOGUE AFUA_4G00730)"/>
    <property type="match status" value="1"/>
</dbReference>
<comment type="caution">
    <text evidence="3">The sequence shown here is derived from an EMBL/GenBank/DDBJ whole genome shotgun (WGS) entry which is preliminary data.</text>
</comment>
<reference evidence="3 4" key="1">
    <citation type="submission" date="2019-08" db="EMBL/GenBank/DDBJ databases">
        <authorList>
            <person name="Karlyshev A.V."/>
        </authorList>
    </citation>
    <scope>NUCLEOTIDE SEQUENCE [LARGE SCALE GENOMIC DNA]</scope>
    <source>
        <strain evidence="3 4">Alg18-2.2</strain>
    </source>
</reference>
<accession>A0A5C8KYU4</accession>
<dbReference type="EMBL" id="VRTS01000001">
    <property type="protein sequence ID" value="TXK66006.1"/>
    <property type="molecule type" value="Genomic_DNA"/>
</dbReference>